<feature type="transmembrane region" description="Helical" evidence="11">
    <location>
        <begin position="237"/>
        <end position="259"/>
    </location>
</feature>
<evidence type="ECO:0000256" key="4">
    <source>
        <dbReference type="ARBA" id="ARBA00022547"/>
    </source>
</evidence>
<dbReference type="NCBIfam" id="TIGR01131">
    <property type="entry name" value="ATP_synt_6_or_A"/>
    <property type="match status" value="1"/>
</dbReference>
<keyword evidence="11" id="KW-1003">Cell membrane</keyword>
<dbReference type="PRINTS" id="PR00123">
    <property type="entry name" value="ATPASEA"/>
</dbReference>
<evidence type="ECO:0000313" key="14">
    <source>
        <dbReference type="Proteomes" id="UP000470470"/>
    </source>
</evidence>
<sequence>MTSSAIALGNVLAVESDSGDTGFQAPGLGEFFPEAIARFSLLGIDFEITRITLILWVATLAMTAFLYFSSRKASIVPGRLQFAGESGYSLVRDGIARDVVGPKGVPFAPFLASLFFFILANNFMAIVPLAQISPMSKFAFPVVLAIICYVLYIYVGIREQGAAKYFKDIFFLPGVPGYMYVLVTPIEVLQNFVVRPVTLAIRLFANMFAGHMLLVVFSLGAVYLFQVGNFSAVFGPISALMAIVMTFFELLVIILQAYVFTVLMGTYLNASLEAEH</sequence>
<dbReference type="GO" id="GO:0005886">
    <property type="term" value="C:plasma membrane"/>
    <property type="evidence" value="ECO:0007669"/>
    <property type="project" value="UniProtKB-SubCell"/>
</dbReference>
<comment type="subcellular location">
    <subcellularLocation>
        <location evidence="11 12">Cell membrane</location>
        <topology evidence="11 12">Multi-pass membrane protein</topology>
    </subcellularLocation>
    <subcellularLocation>
        <location evidence="1">Membrane</location>
        <topology evidence="1">Multi-pass membrane protein</topology>
    </subcellularLocation>
</comment>
<dbReference type="RefSeq" id="WP_162393465.1">
    <property type="nucleotide sequence ID" value="NZ_JAABOZ010000009.1"/>
</dbReference>
<evidence type="ECO:0000256" key="5">
    <source>
        <dbReference type="ARBA" id="ARBA00022692"/>
    </source>
</evidence>
<feature type="transmembrane region" description="Helical" evidence="11">
    <location>
        <begin position="107"/>
        <end position="132"/>
    </location>
</feature>
<dbReference type="Proteomes" id="UP000470470">
    <property type="component" value="Unassembled WGS sequence"/>
</dbReference>
<dbReference type="CDD" id="cd00310">
    <property type="entry name" value="ATP-synt_Fo_a_6"/>
    <property type="match status" value="1"/>
</dbReference>
<comment type="function">
    <text evidence="11 12">Key component of the proton channel; it plays a direct role in the translocation of protons across the membrane.</text>
</comment>
<organism evidence="13 14">
    <name type="scientific">Goekera deserti</name>
    <dbReference type="NCBI Taxonomy" id="2497753"/>
    <lineage>
        <taxon>Bacteria</taxon>
        <taxon>Bacillati</taxon>
        <taxon>Actinomycetota</taxon>
        <taxon>Actinomycetes</taxon>
        <taxon>Geodermatophilales</taxon>
        <taxon>Geodermatophilaceae</taxon>
        <taxon>Goekera</taxon>
    </lineage>
</organism>
<name>A0A7K3W7J1_9ACTN</name>
<keyword evidence="6 11" id="KW-0375">Hydrogen ion transport</keyword>
<comment type="caution">
    <text evidence="13">The sequence shown here is derived from an EMBL/GenBank/DDBJ whole genome shotgun (WGS) entry which is preliminary data.</text>
</comment>
<evidence type="ECO:0000256" key="10">
    <source>
        <dbReference type="ARBA" id="ARBA00023310"/>
    </source>
</evidence>
<feature type="transmembrane region" description="Helical" evidence="11">
    <location>
        <begin position="138"/>
        <end position="157"/>
    </location>
</feature>
<dbReference type="InterPro" id="IPR045083">
    <property type="entry name" value="ATP_synth_F0_asu_bact/mt"/>
</dbReference>
<evidence type="ECO:0000256" key="11">
    <source>
        <dbReference type="HAMAP-Rule" id="MF_01393"/>
    </source>
</evidence>
<dbReference type="Pfam" id="PF00119">
    <property type="entry name" value="ATP-synt_A"/>
    <property type="match status" value="1"/>
</dbReference>
<dbReference type="SUPFAM" id="SSF81336">
    <property type="entry name" value="F1F0 ATP synthase subunit A"/>
    <property type="match status" value="1"/>
</dbReference>
<accession>A0A7K3W7J1</accession>
<keyword evidence="9 11" id="KW-0472">Membrane</keyword>
<keyword evidence="3 11" id="KW-0813">Transport</keyword>
<keyword evidence="7 11" id="KW-1133">Transmembrane helix</keyword>
<evidence type="ECO:0000313" key="13">
    <source>
        <dbReference type="EMBL" id="NEL52431.1"/>
    </source>
</evidence>
<dbReference type="HAMAP" id="MF_01393">
    <property type="entry name" value="ATP_synth_a_bact"/>
    <property type="match status" value="1"/>
</dbReference>
<evidence type="ECO:0000256" key="3">
    <source>
        <dbReference type="ARBA" id="ARBA00022448"/>
    </source>
</evidence>
<proteinExistence type="inferred from homology"/>
<gene>
    <name evidence="11 13" type="primary">atpB</name>
    <name evidence="13" type="ORF">G1H19_00160</name>
</gene>
<feature type="transmembrane region" description="Helical" evidence="11">
    <location>
        <begin position="169"/>
        <end position="193"/>
    </location>
</feature>
<protein>
    <recommendedName>
        <fullName evidence="11 12">ATP synthase subunit a</fullName>
    </recommendedName>
    <alternativeName>
        <fullName evidence="11">ATP synthase F0 sector subunit a</fullName>
    </alternativeName>
    <alternativeName>
        <fullName evidence="11">F-ATPase subunit 6</fullName>
    </alternativeName>
</protein>
<keyword evidence="10 11" id="KW-0066">ATP synthesis</keyword>
<reference evidence="13 14" key="1">
    <citation type="submission" date="2020-02" db="EMBL/GenBank/DDBJ databases">
        <title>The whole genome sequence of CPCC 205119.</title>
        <authorList>
            <person name="Jiang Z."/>
        </authorList>
    </citation>
    <scope>NUCLEOTIDE SEQUENCE [LARGE SCALE GENOMIC DNA]</scope>
    <source>
        <strain evidence="13 14">CPCC 205119</strain>
    </source>
</reference>
<evidence type="ECO:0000256" key="6">
    <source>
        <dbReference type="ARBA" id="ARBA00022781"/>
    </source>
</evidence>
<keyword evidence="14" id="KW-1185">Reference proteome</keyword>
<dbReference type="InterPro" id="IPR023011">
    <property type="entry name" value="ATP_synth_F0_asu_AS"/>
</dbReference>
<dbReference type="AlphaFoldDB" id="A0A7K3W7J1"/>
<dbReference type="InterPro" id="IPR000568">
    <property type="entry name" value="ATP_synth_F0_asu"/>
</dbReference>
<feature type="transmembrane region" description="Helical" evidence="11">
    <location>
        <begin position="199"/>
        <end position="225"/>
    </location>
</feature>
<evidence type="ECO:0000256" key="7">
    <source>
        <dbReference type="ARBA" id="ARBA00022989"/>
    </source>
</evidence>
<keyword evidence="4 11" id="KW-0138">CF(0)</keyword>
<dbReference type="PANTHER" id="PTHR11410:SF0">
    <property type="entry name" value="ATP SYNTHASE SUBUNIT A"/>
    <property type="match status" value="1"/>
</dbReference>
<dbReference type="EMBL" id="JAAGWK010000001">
    <property type="protein sequence ID" value="NEL52431.1"/>
    <property type="molecule type" value="Genomic_DNA"/>
</dbReference>
<evidence type="ECO:0000256" key="8">
    <source>
        <dbReference type="ARBA" id="ARBA00023065"/>
    </source>
</evidence>
<keyword evidence="8 11" id="KW-0406">Ion transport</keyword>
<feature type="transmembrane region" description="Helical" evidence="11">
    <location>
        <begin position="48"/>
        <end position="69"/>
    </location>
</feature>
<dbReference type="PROSITE" id="PS00449">
    <property type="entry name" value="ATPASE_A"/>
    <property type="match status" value="1"/>
</dbReference>
<keyword evidence="5 11" id="KW-0812">Transmembrane</keyword>
<evidence type="ECO:0000256" key="12">
    <source>
        <dbReference type="RuleBase" id="RU000483"/>
    </source>
</evidence>
<comment type="similarity">
    <text evidence="2 11 12">Belongs to the ATPase A chain family.</text>
</comment>
<dbReference type="PANTHER" id="PTHR11410">
    <property type="entry name" value="ATP SYNTHASE SUBUNIT A"/>
    <property type="match status" value="1"/>
</dbReference>
<dbReference type="InterPro" id="IPR035908">
    <property type="entry name" value="F0_ATP_A_sf"/>
</dbReference>
<dbReference type="GO" id="GO:0045259">
    <property type="term" value="C:proton-transporting ATP synthase complex"/>
    <property type="evidence" value="ECO:0007669"/>
    <property type="project" value="UniProtKB-KW"/>
</dbReference>
<evidence type="ECO:0000256" key="2">
    <source>
        <dbReference type="ARBA" id="ARBA00006810"/>
    </source>
</evidence>
<evidence type="ECO:0000256" key="9">
    <source>
        <dbReference type="ARBA" id="ARBA00023136"/>
    </source>
</evidence>
<evidence type="ECO:0000256" key="1">
    <source>
        <dbReference type="ARBA" id="ARBA00004141"/>
    </source>
</evidence>
<dbReference type="Gene3D" id="1.20.120.220">
    <property type="entry name" value="ATP synthase, F0 complex, subunit A"/>
    <property type="match status" value="1"/>
</dbReference>
<dbReference type="GO" id="GO:0046933">
    <property type="term" value="F:proton-transporting ATP synthase activity, rotational mechanism"/>
    <property type="evidence" value="ECO:0007669"/>
    <property type="project" value="UniProtKB-UniRule"/>
</dbReference>